<dbReference type="InterPro" id="IPR050261">
    <property type="entry name" value="FrsA_esterase"/>
</dbReference>
<evidence type="ECO:0000256" key="1">
    <source>
        <dbReference type="ARBA" id="ARBA00022801"/>
    </source>
</evidence>
<evidence type="ECO:0000313" key="3">
    <source>
        <dbReference type="Proteomes" id="UP000799537"/>
    </source>
</evidence>
<dbReference type="AlphaFoldDB" id="A0A6A6CIW5"/>
<keyword evidence="1" id="KW-0378">Hydrolase</keyword>
<dbReference type="PANTHER" id="PTHR22946">
    <property type="entry name" value="DIENELACTONE HYDROLASE DOMAIN-CONTAINING PROTEIN-RELATED"/>
    <property type="match status" value="1"/>
</dbReference>
<gene>
    <name evidence="2" type="ORF">M409DRAFT_67215</name>
</gene>
<reference evidence="2" key="1">
    <citation type="journal article" date="2020" name="Stud. Mycol.">
        <title>101 Dothideomycetes genomes: a test case for predicting lifestyles and emergence of pathogens.</title>
        <authorList>
            <person name="Haridas S."/>
            <person name="Albert R."/>
            <person name="Binder M."/>
            <person name="Bloem J."/>
            <person name="Labutti K."/>
            <person name="Salamov A."/>
            <person name="Andreopoulos B."/>
            <person name="Baker S."/>
            <person name="Barry K."/>
            <person name="Bills G."/>
            <person name="Bluhm B."/>
            <person name="Cannon C."/>
            <person name="Castanera R."/>
            <person name="Culley D."/>
            <person name="Daum C."/>
            <person name="Ezra D."/>
            <person name="Gonzalez J."/>
            <person name="Henrissat B."/>
            <person name="Kuo A."/>
            <person name="Liang C."/>
            <person name="Lipzen A."/>
            <person name="Lutzoni F."/>
            <person name="Magnuson J."/>
            <person name="Mondo S."/>
            <person name="Nolan M."/>
            <person name="Ohm R."/>
            <person name="Pangilinan J."/>
            <person name="Park H.-J."/>
            <person name="Ramirez L."/>
            <person name="Alfaro M."/>
            <person name="Sun H."/>
            <person name="Tritt A."/>
            <person name="Yoshinaga Y."/>
            <person name="Zwiers L.-H."/>
            <person name="Turgeon B."/>
            <person name="Goodwin S."/>
            <person name="Spatafora J."/>
            <person name="Crous P."/>
            <person name="Grigoriev I."/>
        </authorList>
    </citation>
    <scope>NUCLEOTIDE SEQUENCE</scope>
    <source>
        <strain evidence="2">ATCC 36951</strain>
    </source>
</reference>
<dbReference type="InterPro" id="IPR010520">
    <property type="entry name" value="FrsA-like"/>
</dbReference>
<accession>A0A6A6CIW5</accession>
<dbReference type="Pfam" id="PF06500">
    <property type="entry name" value="FrsA-like"/>
    <property type="match status" value="1"/>
</dbReference>
<evidence type="ECO:0000313" key="2">
    <source>
        <dbReference type="EMBL" id="KAF2165356.1"/>
    </source>
</evidence>
<dbReference type="OrthoDB" id="5409895at2759"/>
<dbReference type="InterPro" id="IPR029058">
    <property type="entry name" value="AB_hydrolase_fold"/>
</dbReference>
<evidence type="ECO:0008006" key="4">
    <source>
        <dbReference type="Google" id="ProtNLM"/>
    </source>
</evidence>
<dbReference type="Gene3D" id="3.40.50.1820">
    <property type="entry name" value="alpha/beta hydrolase"/>
    <property type="match status" value="1"/>
</dbReference>
<dbReference type="RefSeq" id="XP_033666245.1">
    <property type="nucleotide sequence ID" value="XM_033817306.1"/>
</dbReference>
<dbReference type="FunFam" id="3.40.50.1820:FF:000145">
    <property type="entry name" value="Pigment biosynthesis protein"/>
    <property type="match status" value="1"/>
</dbReference>
<dbReference type="SUPFAM" id="SSF53474">
    <property type="entry name" value="alpha/beta-Hydrolases"/>
    <property type="match status" value="1"/>
</dbReference>
<protein>
    <recommendedName>
        <fullName evidence="4">Alpha/beta-hydrolase</fullName>
    </recommendedName>
</protein>
<dbReference type="EMBL" id="ML993600">
    <property type="protein sequence ID" value="KAF2165356.1"/>
    <property type="molecule type" value="Genomic_DNA"/>
</dbReference>
<dbReference type="Proteomes" id="UP000799537">
    <property type="component" value="Unassembled WGS sequence"/>
</dbReference>
<name>A0A6A6CIW5_ZASCE</name>
<dbReference type="GO" id="GO:0016787">
    <property type="term" value="F:hydrolase activity"/>
    <property type="evidence" value="ECO:0007669"/>
    <property type="project" value="UniProtKB-KW"/>
</dbReference>
<keyword evidence="3" id="KW-1185">Reference proteome</keyword>
<proteinExistence type="predicted"/>
<dbReference type="PANTHER" id="PTHR22946:SF12">
    <property type="entry name" value="CONIDIAL PIGMENT BIOSYNTHESIS PROTEIN AYG1 (AFU_ORTHOLOGUE AFUA_2G17550)"/>
    <property type="match status" value="1"/>
</dbReference>
<dbReference type="GeneID" id="54570578"/>
<organism evidence="2 3">
    <name type="scientific">Zasmidium cellare ATCC 36951</name>
    <dbReference type="NCBI Taxonomy" id="1080233"/>
    <lineage>
        <taxon>Eukaryota</taxon>
        <taxon>Fungi</taxon>
        <taxon>Dikarya</taxon>
        <taxon>Ascomycota</taxon>
        <taxon>Pezizomycotina</taxon>
        <taxon>Dothideomycetes</taxon>
        <taxon>Dothideomycetidae</taxon>
        <taxon>Mycosphaerellales</taxon>
        <taxon>Mycosphaerellaceae</taxon>
        <taxon>Zasmidium</taxon>
    </lineage>
</organism>
<sequence length="410" mass="45918">MTDPRTGSRWILGEKFDQVYPHLGSMENLWYKKWKFPCERSLYPFHDGKYSDFAPVFETLIQKGIYDGYSDEYTQEFLSTAEDLVAQADAQAKEGGDKKSAIEIYLRACAVYRIARFPYINSAVKTAAYEAQKKAYMKAAALFECPIQDIEIPHTAGTEEDEGTMVPLYVRWPKGASREAPVPAVLLMCGLDGHRPDNTVRSDEFLKRGWASVIVDIPGTADCPAARNDPTSPDRLWTSILDWMASQGTFDMNRVIAWGLSAGGHNAIRAAHTHADRLAGSIGQGAGTHHFFSKEWLEKAKDHEYPWTLLPAMRLKFGYTSETTMLSEIQARFSLIETGIVNQPSCRLLLVNGTHDGLMPIEDSMLMMEYGKPKEARFFTGLLHMGYPPANGCVYPWMEEVMASVGGKKV</sequence>